<evidence type="ECO:0000256" key="2">
    <source>
        <dbReference type="ARBA" id="ARBA00008531"/>
    </source>
</evidence>
<dbReference type="GO" id="GO:0015031">
    <property type="term" value="P:protein transport"/>
    <property type="evidence" value="ECO:0007669"/>
    <property type="project" value="UniProtKB-KW"/>
</dbReference>
<accession>E1YHL7</accession>
<dbReference type="Gene3D" id="1.20.120.1380">
    <property type="entry name" value="Flagellar FlhF biosynthesis protein, N domain"/>
    <property type="match status" value="1"/>
</dbReference>
<keyword evidence="4" id="KW-0813">Transport</keyword>
<dbReference type="InterPro" id="IPR027417">
    <property type="entry name" value="P-loop_NTPase"/>
</dbReference>
<keyword evidence="5" id="KW-1003">Cell membrane</keyword>
<protein>
    <recommendedName>
        <fullName evidence="3">Flagellar biosynthesis protein FlhF</fullName>
    </recommendedName>
    <alternativeName>
        <fullName evidence="13">Flagella-associated GTP-binding protein</fullName>
    </alternativeName>
</protein>
<evidence type="ECO:0000256" key="12">
    <source>
        <dbReference type="ARBA" id="ARBA00025337"/>
    </source>
</evidence>
<evidence type="ECO:0000256" key="3">
    <source>
        <dbReference type="ARBA" id="ARBA00014919"/>
    </source>
</evidence>
<evidence type="ECO:0000256" key="5">
    <source>
        <dbReference type="ARBA" id="ARBA00022475"/>
    </source>
</evidence>
<dbReference type="SMART" id="SM00962">
    <property type="entry name" value="SRP54"/>
    <property type="match status" value="1"/>
</dbReference>
<evidence type="ECO:0000256" key="7">
    <source>
        <dbReference type="ARBA" id="ARBA00022795"/>
    </source>
</evidence>
<dbReference type="InterPro" id="IPR047040">
    <property type="entry name" value="FlhF__GTPase_dom"/>
</dbReference>
<dbReference type="PANTHER" id="PTHR43134:SF3">
    <property type="entry name" value="FLAGELLAR BIOSYNTHESIS PROTEIN FLHF"/>
    <property type="match status" value="1"/>
</dbReference>
<gene>
    <name evidence="15" type="ORF">N47_D29450</name>
</gene>
<dbReference type="GO" id="GO:0005047">
    <property type="term" value="F:signal recognition particle binding"/>
    <property type="evidence" value="ECO:0007669"/>
    <property type="project" value="TreeGrafter"/>
</dbReference>
<comment type="subcellular location">
    <subcellularLocation>
        <location evidence="1">Cell membrane</location>
        <topology evidence="1">Peripheral membrane protein</topology>
        <orientation evidence="1">Cytoplasmic side</orientation>
    </subcellularLocation>
</comment>
<evidence type="ECO:0000256" key="9">
    <source>
        <dbReference type="ARBA" id="ARBA00023134"/>
    </source>
</evidence>
<comment type="similarity">
    <text evidence="2">Belongs to the GTP-binding SRP family.</text>
</comment>
<dbReference type="GO" id="GO:0005525">
    <property type="term" value="F:GTP binding"/>
    <property type="evidence" value="ECO:0007669"/>
    <property type="project" value="UniProtKB-KW"/>
</dbReference>
<keyword evidence="9" id="KW-0342">GTP-binding</keyword>
<keyword evidence="7" id="KW-1005">Bacterial flagellum biogenesis</keyword>
<organism evidence="15">
    <name type="scientific">uncultured Desulfobacterium sp</name>
    <dbReference type="NCBI Taxonomy" id="201089"/>
    <lineage>
        <taxon>Bacteria</taxon>
        <taxon>Pseudomonadati</taxon>
        <taxon>Thermodesulfobacteriota</taxon>
        <taxon>Desulfobacteria</taxon>
        <taxon>Desulfobacterales</taxon>
        <taxon>Desulfobacteriaceae</taxon>
        <taxon>Desulfobacterium</taxon>
        <taxon>environmental samples</taxon>
    </lineage>
</organism>
<dbReference type="AlphaFoldDB" id="E1YHL7"/>
<dbReference type="SUPFAM" id="SSF52540">
    <property type="entry name" value="P-loop containing nucleoside triphosphate hydrolases"/>
    <property type="match status" value="1"/>
</dbReference>
<comment type="function">
    <text evidence="12">Necessary for flagellar biosynthesis. May be involved in translocation of the flagellum.</text>
</comment>
<dbReference type="FunFam" id="3.40.50.300:FF:000695">
    <property type="entry name" value="Flagellar biosynthesis regulator FlhF"/>
    <property type="match status" value="1"/>
</dbReference>
<evidence type="ECO:0000256" key="4">
    <source>
        <dbReference type="ARBA" id="ARBA00022448"/>
    </source>
</evidence>
<evidence type="ECO:0000256" key="6">
    <source>
        <dbReference type="ARBA" id="ARBA00022741"/>
    </source>
</evidence>
<dbReference type="CDD" id="cd17873">
    <property type="entry name" value="FlhF"/>
    <property type="match status" value="1"/>
</dbReference>
<reference evidence="15" key="1">
    <citation type="journal article" date="2011" name="Environ. Microbiol.">
        <title>Genomic insights into the metabolic potential of the polycyclic aromatic hydrocarbon degrading sulfate-reducing Deltaproteobacterium N47.</title>
        <authorList>
            <person name="Bergmann F."/>
            <person name="Selesi D."/>
            <person name="Weinmaier T."/>
            <person name="Tischler P."/>
            <person name="Rattei T."/>
            <person name="Meckenstock R.U."/>
        </authorList>
    </citation>
    <scope>NUCLEOTIDE SEQUENCE</scope>
</reference>
<dbReference type="PANTHER" id="PTHR43134">
    <property type="entry name" value="SIGNAL RECOGNITION PARTICLE RECEPTOR SUBUNIT ALPHA"/>
    <property type="match status" value="1"/>
</dbReference>
<keyword evidence="10" id="KW-0472">Membrane</keyword>
<evidence type="ECO:0000256" key="8">
    <source>
        <dbReference type="ARBA" id="ARBA00022927"/>
    </source>
</evidence>
<dbReference type="Gene3D" id="3.40.50.300">
    <property type="entry name" value="P-loop containing nucleotide triphosphate hydrolases"/>
    <property type="match status" value="1"/>
</dbReference>
<name>E1YHL7_9BACT</name>
<sequence length="351" mass="38840">MQIRKYKAKTIGDAVSMVKNELGQDAVILSSKQLKENVSGNIFEISAIASSADIINTSSGSYEDVKSELLNIKEMIYILNHSEGAADKLMMKPETLSIYAKLIRNGVNEHYARKFLEKGGAFNNEGPDNIKAVKTDTVKAMIEQIEICKPFENTNGKQIITAMIGTTGVGKTTTIAKLAAQLTLKNKIKVGLISIDNYRIGAIEQLKTYANILGIPCMPAFNRKDLVAAIGRLSNVDAIIIDTAGQSQYDGKRIEELRNIITDDLKIESHLLLNVATAEEEMNKIAINFSLLEYKSYIFTKLDESEKYGSVINQLMKKQLPVSYLTTGQNVPDDIEHASKNRVAKLLFNKN</sequence>
<proteinExistence type="inferred from homology"/>
<dbReference type="GO" id="GO:0005886">
    <property type="term" value="C:plasma membrane"/>
    <property type="evidence" value="ECO:0007669"/>
    <property type="project" value="UniProtKB-SubCell"/>
</dbReference>
<evidence type="ECO:0000256" key="1">
    <source>
        <dbReference type="ARBA" id="ARBA00004413"/>
    </source>
</evidence>
<dbReference type="EMBL" id="FR695874">
    <property type="protein sequence ID" value="CBX30136.1"/>
    <property type="molecule type" value="Genomic_DNA"/>
</dbReference>
<dbReference type="GO" id="GO:0003924">
    <property type="term" value="F:GTPase activity"/>
    <property type="evidence" value="ECO:0007669"/>
    <property type="project" value="InterPro"/>
</dbReference>
<keyword evidence="6" id="KW-0547">Nucleotide-binding</keyword>
<evidence type="ECO:0000256" key="13">
    <source>
        <dbReference type="ARBA" id="ARBA00030866"/>
    </source>
</evidence>
<evidence type="ECO:0000256" key="10">
    <source>
        <dbReference type="ARBA" id="ARBA00023136"/>
    </source>
</evidence>
<keyword evidence="8" id="KW-0653">Protein transport</keyword>
<dbReference type="GO" id="GO:0006614">
    <property type="term" value="P:SRP-dependent cotranslational protein targeting to membrane"/>
    <property type="evidence" value="ECO:0007669"/>
    <property type="project" value="InterPro"/>
</dbReference>
<evidence type="ECO:0000259" key="14">
    <source>
        <dbReference type="SMART" id="SM00962"/>
    </source>
</evidence>
<dbReference type="Pfam" id="PF00448">
    <property type="entry name" value="SRP54"/>
    <property type="match status" value="1"/>
</dbReference>
<dbReference type="GO" id="GO:0044781">
    <property type="term" value="P:bacterial-type flagellum organization"/>
    <property type="evidence" value="ECO:0007669"/>
    <property type="project" value="UniProtKB-KW"/>
</dbReference>
<evidence type="ECO:0000256" key="11">
    <source>
        <dbReference type="ARBA" id="ARBA00023225"/>
    </source>
</evidence>
<evidence type="ECO:0000313" key="15">
    <source>
        <dbReference type="EMBL" id="CBX30136.1"/>
    </source>
</evidence>
<keyword evidence="11" id="KW-1006">Bacterial flagellum protein export</keyword>
<feature type="domain" description="SRP54-type proteins GTP-binding" evidence="14">
    <location>
        <begin position="158"/>
        <end position="349"/>
    </location>
</feature>
<dbReference type="InterPro" id="IPR000897">
    <property type="entry name" value="SRP54_GTPase_dom"/>
</dbReference>